<feature type="compositionally biased region" description="Polar residues" evidence="1">
    <location>
        <begin position="385"/>
        <end position="398"/>
    </location>
</feature>
<dbReference type="Proteomes" id="UP000636793">
    <property type="component" value="Unassembled WGS sequence"/>
</dbReference>
<evidence type="ECO:0000256" key="1">
    <source>
        <dbReference type="SAM" id="MobiDB-lite"/>
    </source>
</evidence>
<feature type="region of interest" description="Disordered" evidence="1">
    <location>
        <begin position="22"/>
        <end position="43"/>
    </location>
</feature>
<dbReference type="PANTHER" id="PTHR40446">
    <property type="entry name" value="N-ACETYLGLUCOSAMINE-1-PHOSPHODIESTER ALPHA-N-ACETYLGLUCOSAMINIDASE"/>
    <property type="match status" value="1"/>
</dbReference>
<feature type="domain" description="Phosphodiester glycosidase" evidence="3">
    <location>
        <begin position="253"/>
        <end position="412"/>
    </location>
</feature>
<dbReference type="EMBL" id="BMHI01000008">
    <property type="protein sequence ID" value="GGB47149.1"/>
    <property type="molecule type" value="Genomic_DNA"/>
</dbReference>
<keyword evidence="2" id="KW-0732">Signal</keyword>
<protein>
    <recommendedName>
        <fullName evidence="3">Phosphodiester glycosidase domain-containing protein</fullName>
    </recommendedName>
</protein>
<sequence>MTRNRTTVIAAVLILTAAAAPAASASTSGRPPTLPLGASNLTETRSTTTLARGVTWTHIVRGTTPADPADYNTTDQGPWVVNQLLIDPHTAHGRLEATYGKDIATGDRVSDLVASSGGLIGTNASFFTYTANKDYPGDPVGLGVYGGKLLSEPTTDNAEQDVVFDARSGAMTFGRTQWSGKVVNRSTGAAFALDGINHPPAVPAGCTTDVPCDEQGESDWITTEFGASTPSGPGEEVVLGRNGCVLRATASRGTSLAAGQTAIQATGSDATALAVLANRRTCFRLKQSLSDEQGRAVLLTRSTYGVNGRYRLVAGGEIVAPSGTGSMFDRNPRTIIGRTPDGRISLITIDGRMATSVGTTIAETAAVAKSLGLSDATNLDGGGSTTLASPTGALNTPSGSGGTQRLVGDALVWVP</sequence>
<evidence type="ECO:0000313" key="5">
    <source>
        <dbReference type="Proteomes" id="UP000636793"/>
    </source>
</evidence>
<comment type="caution">
    <text evidence="4">The sequence shown here is derived from an EMBL/GenBank/DDBJ whole genome shotgun (WGS) entry which is preliminary data.</text>
</comment>
<evidence type="ECO:0000313" key="4">
    <source>
        <dbReference type="EMBL" id="GGB47149.1"/>
    </source>
</evidence>
<evidence type="ECO:0000256" key="2">
    <source>
        <dbReference type="SAM" id="SignalP"/>
    </source>
</evidence>
<dbReference type="PANTHER" id="PTHR40446:SF2">
    <property type="entry name" value="N-ACETYLGLUCOSAMINE-1-PHOSPHODIESTER ALPHA-N-ACETYLGLUCOSAMINIDASE"/>
    <property type="match status" value="1"/>
</dbReference>
<accession>A0A916X0E0</accession>
<keyword evidence="5" id="KW-1185">Reference proteome</keyword>
<evidence type="ECO:0000259" key="3">
    <source>
        <dbReference type="Pfam" id="PF09992"/>
    </source>
</evidence>
<organism evidence="4 5">
    <name type="scientific">Flexivirga endophytica</name>
    <dbReference type="NCBI Taxonomy" id="1849103"/>
    <lineage>
        <taxon>Bacteria</taxon>
        <taxon>Bacillati</taxon>
        <taxon>Actinomycetota</taxon>
        <taxon>Actinomycetes</taxon>
        <taxon>Micrococcales</taxon>
        <taxon>Dermacoccaceae</taxon>
        <taxon>Flexivirga</taxon>
    </lineage>
</organism>
<feature type="region of interest" description="Disordered" evidence="1">
    <location>
        <begin position="382"/>
        <end position="402"/>
    </location>
</feature>
<proteinExistence type="predicted"/>
<feature type="chain" id="PRO_5037709408" description="Phosphodiester glycosidase domain-containing protein" evidence="2">
    <location>
        <begin position="26"/>
        <end position="415"/>
    </location>
</feature>
<dbReference type="AlphaFoldDB" id="A0A916X0E0"/>
<dbReference type="Pfam" id="PF09992">
    <property type="entry name" value="NAGPA"/>
    <property type="match status" value="1"/>
</dbReference>
<dbReference type="RefSeq" id="WP_188839116.1">
    <property type="nucleotide sequence ID" value="NZ_BMHI01000008.1"/>
</dbReference>
<dbReference type="InterPro" id="IPR018711">
    <property type="entry name" value="NAGPA"/>
</dbReference>
<reference evidence="4" key="1">
    <citation type="journal article" date="2014" name="Int. J. Syst. Evol. Microbiol.">
        <title>Complete genome sequence of Corynebacterium casei LMG S-19264T (=DSM 44701T), isolated from a smear-ripened cheese.</title>
        <authorList>
            <consortium name="US DOE Joint Genome Institute (JGI-PGF)"/>
            <person name="Walter F."/>
            <person name="Albersmeier A."/>
            <person name="Kalinowski J."/>
            <person name="Ruckert C."/>
        </authorList>
    </citation>
    <scope>NUCLEOTIDE SEQUENCE</scope>
    <source>
        <strain evidence="4">CGMCC 1.15085</strain>
    </source>
</reference>
<name>A0A916X0E0_9MICO</name>
<reference evidence="4" key="2">
    <citation type="submission" date="2020-09" db="EMBL/GenBank/DDBJ databases">
        <authorList>
            <person name="Sun Q."/>
            <person name="Zhou Y."/>
        </authorList>
    </citation>
    <scope>NUCLEOTIDE SEQUENCE</scope>
    <source>
        <strain evidence="4">CGMCC 1.15085</strain>
    </source>
</reference>
<gene>
    <name evidence="4" type="ORF">GCM10011492_42870</name>
</gene>
<feature type="signal peptide" evidence="2">
    <location>
        <begin position="1"/>
        <end position="25"/>
    </location>
</feature>